<sequence length="117" mass="13526">PVSIHVFSKLLDPPNSVTLYLRSPWINIVCPQVAYSHRSGKLNVPRMIIAETPLIRLYLETCPVHTVPSFSYNRLVQLKHTQLWHHAFQYTHTLSGRLSLIRHIFLRFLLSSILSSP</sequence>
<evidence type="ECO:0000313" key="1">
    <source>
        <dbReference type="EMBL" id="VUZ39043.1"/>
    </source>
</evidence>
<dbReference type="EMBL" id="CABIJS010000011">
    <property type="protein sequence ID" value="VUZ39043.1"/>
    <property type="molecule type" value="Genomic_DNA"/>
</dbReference>
<accession>A0A564XXS7</accession>
<name>A0A564XXS7_HYMDI</name>
<gene>
    <name evidence="1" type="ORF">WMSIL1_LOCUS384</name>
</gene>
<reference evidence="1 2" key="1">
    <citation type="submission" date="2019-07" db="EMBL/GenBank/DDBJ databases">
        <authorList>
            <person name="Jastrzebski P J."/>
            <person name="Paukszto L."/>
            <person name="Jastrzebski P J."/>
        </authorList>
    </citation>
    <scope>NUCLEOTIDE SEQUENCE [LARGE SCALE GENOMIC DNA]</scope>
    <source>
        <strain evidence="1 2">WMS-il1</strain>
    </source>
</reference>
<dbReference type="Proteomes" id="UP000321570">
    <property type="component" value="Unassembled WGS sequence"/>
</dbReference>
<evidence type="ECO:0000313" key="2">
    <source>
        <dbReference type="Proteomes" id="UP000321570"/>
    </source>
</evidence>
<organism evidence="1 2">
    <name type="scientific">Hymenolepis diminuta</name>
    <name type="common">Rat tapeworm</name>
    <dbReference type="NCBI Taxonomy" id="6216"/>
    <lineage>
        <taxon>Eukaryota</taxon>
        <taxon>Metazoa</taxon>
        <taxon>Spiralia</taxon>
        <taxon>Lophotrochozoa</taxon>
        <taxon>Platyhelminthes</taxon>
        <taxon>Cestoda</taxon>
        <taxon>Eucestoda</taxon>
        <taxon>Cyclophyllidea</taxon>
        <taxon>Hymenolepididae</taxon>
        <taxon>Hymenolepis</taxon>
    </lineage>
</organism>
<proteinExistence type="predicted"/>
<protein>
    <submittedName>
        <fullName evidence="1">Uncharacterized protein</fullName>
    </submittedName>
</protein>
<keyword evidence="2" id="KW-1185">Reference proteome</keyword>
<feature type="non-terminal residue" evidence="1">
    <location>
        <position position="1"/>
    </location>
</feature>
<dbReference type="AlphaFoldDB" id="A0A564XXS7"/>